<evidence type="ECO:0000313" key="2">
    <source>
        <dbReference type="EMBL" id="KAB1063989.1"/>
    </source>
</evidence>
<gene>
    <name evidence="2" type="ORF">F3059_08100</name>
</gene>
<name>A0A6N6M6N1_9FLAO</name>
<protein>
    <submittedName>
        <fullName evidence="2">Uncharacterized protein</fullName>
    </submittedName>
</protein>
<evidence type="ECO:0000256" key="1">
    <source>
        <dbReference type="SAM" id="Phobius"/>
    </source>
</evidence>
<dbReference type="EMBL" id="WACR01000006">
    <property type="protein sequence ID" value="KAB1063989.1"/>
    <property type="molecule type" value="Genomic_DNA"/>
</dbReference>
<keyword evidence="1" id="KW-0812">Transmembrane</keyword>
<feature type="transmembrane region" description="Helical" evidence="1">
    <location>
        <begin position="45"/>
        <end position="65"/>
    </location>
</feature>
<proteinExistence type="predicted"/>
<sequence length="104" mass="12036">MPWLERDKYPGFYWGLRVAIPYNILGIMMGIIVRFDMFPKALDDAGSVITFIFIPIAIQIMDFAYNSYWSIVQISFQLIATFILSWAIFSPIVSLVRTILGYKD</sequence>
<feature type="transmembrane region" description="Helical" evidence="1">
    <location>
        <begin position="12"/>
        <end position="33"/>
    </location>
</feature>
<accession>A0A6N6M6N1</accession>
<comment type="caution">
    <text evidence="2">The sequence shown here is derived from an EMBL/GenBank/DDBJ whole genome shotgun (WGS) entry which is preliminary data.</text>
</comment>
<evidence type="ECO:0000313" key="3">
    <source>
        <dbReference type="Proteomes" id="UP000435357"/>
    </source>
</evidence>
<keyword evidence="3" id="KW-1185">Reference proteome</keyword>
<dbReference type="RefSeq" id="WP_151168050.1">
    <property type="nucleotide sequence ID" value="NZ_WACR01000006.1"/>
</dbReference>
<dbReference type="Proteomes" id="UP000435357">
    <property type="component" value="Unassembled WGS sequence"/>
</dbReference>
<organism evidence="2 3">
    <name type="scientific">Salibacter halophilus</name>
    <dbReference type="NCBI Taxonomy" id="1803916"/>
    <lineage>
        <taxon>Bacteria</taxon>
        <taxon>Pseudomonadati</taxon>
        <taxon>Bacteroidota</taxon>
        <taxon>Flavobacteriia</taxon>
        <taxon>Flavobacteriales</taxon>
        <taxon>Salibacteraceae</taxon>
        <taxon>Salibacter</taxon>
    </lineage>
</organism>
<keyword evidence="1" id="KW-0472">Membrane</keyword>
<keyword evidence="1" id="KW-1133">Transmembrane helix</keyword>
<feature type="transmembrane region" description="Helical" evidence="1">
    <location>
        <begin position="71"/>
        <end position="96"/>
    </location>
</feature>
<reference evidence="2 3" key="1">
    <citation type="submission" date="2019-09" db="EMBL/GenBank/DDBJ databases">
        <title>Genomes of Cryomorphaceae.</title>
        <authorList>
            <person name="Bowman J.P."/>
        </authorList>
    </citation>
    <scope>NUCLEOTIDE SEQUENCE [LARGE SCALE GENOMIC DNA]</scope>
    <source>
        <strain evidence="2 3">KCTC 52047</strain>
    </source>
</reference>
<dbReference type="AlphaFoldDB" id="A0A6N6M6N1"/>